<dbReference type="RefSeq" id="WP_366289718.1">
    <property type="nucleotide sequence ID" value="NZ_CP159992.1"/>
</dbReference>
<organism evidence="2">
    <name type="scientific">Paenibacillus sp. AN1007</name>
    <dbReference type="NCBI Taxonomy" id="3151385"/>
    <lineage>
        <taxon>Bacteria</taxon>
        <taxon>Bacillati</taxon>
        <taxon>Bacillota</taxon>
        <taxon>Bacilli</taxon>
        <taxon>Bacillales</taxon>
        <taxon>Paenibacillaceae</taxon>
        <taxon>Paenibacillus</taxon>
    </lineage>
</organism>
<keyword evidence="1" id="KW-1133">Transmembrane helix</keyword>
<dbReference type="EMBL" id="CP159992">
    <property type="protein sequence ID" value="XCP93164.1"/>
    <property type="molecule type" value="Genomic_DNA"/>
</dbReference>
<name>A0AAU8N6D4_9BACL</name>
<reference evidence="2" key="1">
    <citation type="submission" date="2024-05" db="EMBL/GenBank/DDBJ databases">
        <title>Draft genome assemblies of 36 bacteria isolated from hibernating arctic ground squirrels.</title>
        <authorList>
            <person name="McKee H."/>
            <person name="Mullen L."/>
            <person name="Drown D.M."/>
            <person name="Duddleston K.N."/>
        </authorList>
    </citation>
    <scope>NUCLEOTIDE SEQUENCE</scope>
    <source>
        <strain evidence="2">AN1007</strain>
    </source>
</reference>
<accession>A0AAU8N6D4</accession>
<feature type="transmembrane region" description="Helical" evidence="1">
    <location>
        <begin position="6"/>
        <end position="27"/>
    </location>
</feature>
<protein>
    <submittedName>
        <fullName evidence="2">Uncharacterized protein</fullName>
    </submittedName>
</protein>
<keyword evidence="1" id="KW-0472">Membrane</keyword>
<keyword evidence="1" id="KW-0812">Transmembrane</keyword>
<evidence type="ECO:0000256" key="1">
    <source>
        <dbReference type="SAM" id="Phobius"/>
    </source>
</evidence>
<sequence>MNISNIISIVTPFITGTLGFLFGARIFKFQRRFNFIERQLNELYSPMLGIIKDIKTKSSIRTRISNIANEIWKEEVREWQKSGGTVEKPDIEPYLKIIDYDNKQLKEELIPQYQNILKLLITNYSLADEETTEWQFIFSEYIEIWNRALTESIPRVVIEKLEQSESKHDEFYDHIEKKVKELKGKLKPKPLWKRINLIVLKRGR</sequence>
<evidence type="ECO:0000313" key="2">
    <source>
        <dbReference type="EMBL" id="XCP93164.1"/>
    </source>
</evidence>
<dbReference type="AlphaFoldDB" id="A0AAU8N6D4"/>
<proteinExistence type="predicted"/>
<gene>
    <name evidence="2" type="ORF">ABXS70_18220</name>
</gene>